<keyword evidence="2" id="KW-1185">Reference proteome</keyword>
<comment type="caution">
    <text evidence="1">The sequence shown here is derived from an EMBL/GenBank/DDBJ whole genome shotgun (WGS) entry which is preliminary data.</text>
</comment>
<dbReference type="EMBL" id="JAVCAP010000016">
    <property type="protein sequence ID" value="MDP8567941.1"/>
    <property type="molecule type" value="Genomic_DNA"/>
</dbReference>
<evidence type="ECO:0000313" key="1">
    <source>
        <dbReference type="EMBL" id="MDP8567941.1"/>
    </source>
</evidence>
<proteinExistence type="predicted"/>
<accession>A0ABT9JUY5</accession>
<dbReference type="RefSeq" id="WP_306389661.1">
    <property type="nucleotide sequence ID" value="NZ_JAVCAP010000016.1"/>
</dbReference>
<protein>
    <submittedName>
        <fullName evidence="1">GIY-YIG nuclease family protein</fullName>
    </submittedName>
</protein>
<sequence>MVEITPSPIKKVIYKITYPNGKIYIGKDLTNTLTYFGSVNDLLVKKDFSEEQLKSFTITKEILFESESTEEINRIEAKLIVQYGANNPEKGYNQWPKFLG</sequence>
<organism evidence="1 2">
    <name type="scientific">Methylophilus aquaticus</name>
    <dbReference type="NCBI Taxonomy" id="1971610"/>
    <lineage>
        <taxon>Bacteria</taxon>
        <taxon>Pseudomonadati</taxon>
        <taxon>Pseudomonadota</taxon>
        <taxon>Betaproteobacteria</taxon>
        <taxon>Nitrosomonadales</taxon>
        <taxon>Methylophilaceae</taxon>
        <taxon>Methylophilus</taxon>
    </lineage>
</organism>
<name>A0ABT9JUY5_9PROT</name>
<evidence type="ECO:0000313" key="2">
    <source>
        <dbReference type="Proteomes" id="UP001225906"/>
    </source>
</evidence>
<dbReference type="Proteomes" id="UP001225906">
    <property type="component" value="Unassembled WGS sequence"/>
</dbReference>
<gene>
    <name evidence="1" type="ORF">Q9291_08775</name>
</gene>
<reference evidence="2" key="1">
    <citation type="journal article" date="2019" name="Int. J. Syst. Evol. Microbiol.">
        <title>The Global Catalogue of Microorganisms (GCM) 10K type strain sequencing project: providing services to taxonomists for standard genome sequencing and annotation.</title>
        <authorList>
            <consortium name="The Broad Institute Genomics Platform"/>
            <consortium name="The Broad Institute Genome Sequencing Center for Infectious Disease"/>
            <person name="Wu L."/>
            <person name="Ma J."/>
        </authorList>
    </citation>
    <scope>NUCLEOTIDE SEQUENCE [LARGE SCALE GENOMIC DNA]</scope>
    <source>
        <strain evidence="2">VKM B-3159</strain>
    </source>
</reference>